<proteinExistence type="predicted"/>
<dbReference type="Proteomes" id="UP000188605">
    <property type="component" value="Unassembled WGS sequence"/>
</dbReference>
<accession>A0ACC8XEM1</accession>
<sequence>MNNELGNQFKNLELQKKRLKLNDKTKQKENLQYSSDDLETNQKLCHEIYSLITTAEIAKATWGYRLTAILSVNNDYIGGYEIEIVDKNNNSVKYDIDFLNVPILKELIKLYACKNACLDDYNNIKLKDDLEYKDRKSEEIRYYEYYNSNEKCVKISENFFKELNSNNWEGPLPQPLIKHNNEIVTSMKAMFSECNRINAIDLSNFDTTNVTHMSWMFFRCNALTELNVSNFNTSNVTSMDWMFCDCRALTTLDLSNFNTSNVTNMGSMFFRCKALTELNVSNFNTSNVTDMKYMFSKCSTLTTLDVSNFNTSNVTNMGSMFYKCSALTTLDVSNFNTSNVMNMSHMFCNCSALTTLDVSNFNTSNVMKRRYMFRGCSSLTEPEALILAT</sequence>
<dbReference type="EMBL" id="LJDB01000029">
    <property type="protein sequence ID" value="ONI41732.1"/>
    <property type="molecule type" value="Genomic_DNA"/>
</dbReference>
<keyword evidence="2" id="KW-1185">Reference proteome</keyword>
<gene>
    <name evidence="1" type="ORF">AN396_03100</name>
</gene>
<comment type="caution">
    <text evidence="1">The sequence shown here is derived from an EMBL/GenBank/DDBJ whole genome shotgun (WGS) entry which is preliminary data.</text>
</comment>
<name>A0ACC8XEM1_9FIRM</name>
<reference evidence="1" key="1">
    <citation type="submission" date="2016-08" db="EMBL/GenBank/DDBJ databases">
        <authorList>
            <person name="Ngugi D.K."/>
            <person name="Miyake S."/>
            <person name="Stingl U."/>
        </authorList>
    </citation>
    <scope>NUCLEOTIDE SEQUENCE</scope>
    <source>
        <strain evidence="1">SCG-B11WGA-EpuloA1</strain>
    </source>
</reference>
<protein>
    <submittedName>
        <fullName evidence="1">Uncharacterized protein</fullName>
    </submittedName>
</protein>
<evidence type="ECO:0000313" key="2">
    <source>
        <dbReference type="Proteomes" id="UP000188605"/>
    </source>
</evidence>
<organism evidence="1 2">
    <name type="scientific">Candidatus Epulonipiscium fishelsonii</name>
    <dbReference type="NCBI Taxonomy" id="77094"/>
    <lineage>
        <taxon>Bacteria</taxon>
        <taxon>Bacillati</taxon>
        <taxon>Bacillota</taxon>
        <taxon>Clostridia</taxon>
        <taxon>Lachnospirales</taxon>
        <taxon>Lachnospiraceae</taxon>
        <taxon>Candidatus Epulonipiscium</taxon>
    </lineage>
</organism>
<evidence type="ECO:0000313" key="1">
    <source>
        <dbReference type="EMBL" id="ONI41732.1"/>
    </source>
</evidence>